<dbReference type="AlphaFoldDB" id="A0A833XN01"/>
<dbReference type="Pfam" id="PF08284">
    <property type="entry name" value="RVP_2"/>
    <property type="match status" value="1"/>
</dbReference>
<evidence type="ECO:0000313" key="2">
    <source>
        <dbReference type="Proteomes" id="UP000619265"/>
    </source>
</evidence>
<gene>
    <name evidence="1" type="ORF">F2P56_012865</name>
</gene>
<dbReference type="EMBL" id="LIHL02000006">
    <property type="protein sequence ID" value="KAF5468734.1"/>
    <property type="molecule type" value="Genomic_DNA"/>
</dbReference>
<proteinExistence type="predicted"/>
<reference evidence="1" key="2">
    <citation type="submission" date="2020-03" db="EMBL/GenBank/DDBJ databases">
        <title>Walnut 2.0.</title>
        <authorList>
            <person name="Marrano A."/>
            <person name="Britton M."/>
            <person name="Zimin A.V."/>
            <person name="Zaini P.A."/>
            <person name="Workman R."/>
            <person name="Puiu D."/>
            <person name="Bianco L."/>
            <person name="Allen B.J."/>
            <person name="Troggio M."/>
            <person name="Leslie C.A."/>
            <person name="Timp W."/>
            <person name="Dendekar A."/>
            <person name="Salzberg S.L."/>
            <person name="Neale D.B."/>
        </authorList>
    </citation>
    <scope>NUCLEOTIDE SEQUENCE</scope>
    <source>
        <tissue evidence="1">Leaves</tissue>
    </source>
</reference>
<dbReference type="Gene3D" id="2.40.70.10">
    <property type="entry name" value="Acid Proteases"/>
    <property type="match status" value="1"/>
</dbReference>
<name>A0A833XN01_JUGRE</name>
<dbReference type="CDD" id="cd00303">
    <property type="entry name" value="retropepsin_like"/>
    <property type="match status" value="1"/>
</dbReference>
<sequence length="172" mass="18773">MLERSKKGLCYFCDDKWQPGHKCARPKLFLLEGMEFGESSGEECVEPTGELVVEPVEVEAEMASISLQSMVGGGGPKTMRLMACIGKKKLIILIDTGSTHNFVDTVAAARCKLHVQLGQTINVKVANGQLLESTGKCVAVPLSIQSIPFTVDFFTLPLEDVMQFLEFSGYLP</sequence>
<evidence type="ECO:0000313" key="1">
    <source>
        <dbReference type="EMBL" id="KAF5468734.1"/>
    </source>
</evidence>
<organism evidence="1 2">
    <name type="scientific">Juglans regia</name>
    <name type="common">English walnut</name>
    <dbReference type="NCBI Taxonomy" id="51240"/>
    <lineage>
        <taxon>Eukaryota</taxon>
        <taxon>Viridiplantae</taxon>
        <taxon>Streptophyta</taxon>
        <taxon>Embryophyta</taxon>
        <taxon>Tracheophyta</taxon>
        <taxon>Spermatophyta</taxon>
        <taxon>Magnoliopsida</taxon>
        <taxon>eudicotyledons</taxon>
        <taxon>Gunneridae</taxon>
        <taxon>Pentapetalae</taxon>
        <taxon>rosids</taxon>
        <taxon>fabids</taxon>
        <taxon>Fagales</taxon>
        <taxon>Juglandaceae</taxon>
        <taxon>Juglans</taxon>
    </lineage>
</organism>
<dbReference type="Proteomes" id="UP000619265">
    <property type="component" value="Unassembled WGS sequence"/>
</dbReference>
<dbReference type="InterPro" id="IPR021109">
    <property type="entry name" value="Peptidase_aspartic_dom_sf"/>
</dbReference>
<accession>A0A833XN01</accession>
<comment type="caution">
    <text evidence="1">The sequence shown here is derived from an EMBL/GenBank/DDBJ whole genome shotgun (WGS) entry which is preliminary data.</text>
</comment>
<protein>
    <submittedName>
        <fullName evidence="1">Uncharacterized protein</fullName>
    </submittedName>
</protein>
<dbReference type="SUPFAM" id="SSF50630">
    <property type="entry name" value="Acid proteases"/>
    <property type="match status" value="1"/>
</dbReference>
<reference evidence="1" key="1">
    <citation type="submission" date="2015-10" db="EMBL/GenBank/DDBJ databases">
        <authorList>
            <person name="Martinez-Garcia P.J."/>
            <person name="Crepeau M.W."/>
            <person name="Puiu D."/>
            <person name="Gonzalez-Ibeas D."/>
            <person name="Whalen J."/>
            <person name="Stevens K."/>
            <person name="Paul R."/>
            <person name="Butterfield T."/>
            <person name="Britton M."/>
            <person name="Reagan R."/>
            <person name="Chakraborty S."/>
            <person name="Walawage S.L."/>
            <person name="Vasquez-Gross H.A."/>
            <person name="Cardeno C."/>
            <person name="Famula R."/>
            <person name="Pratt K."/>
            <person name="Kuruganti S."/>
            <person name="Aradhya M.K."/>
            <person name="Leslie C.A."/>
            <person name="Dandekar A.M."/>
            <person name="Salzberg S.L."/>
            <person name="Wegrzyn J.L."/>
            <person name="Langley C.H."/>
            <person name="Neale D.B."/>
        </authorList>
    </citation>
    <scope>NUCLEOTIDE SEQUENCE</scope>
    <source>
        <tissue evidence="1">Leaves</tissue>
    </source>
</reference>
<dbReference type="Gramene" id="Jr06_11420_p3">
    <property type="protein sequence ID" value="cds.Jr06_11420_p3"/>
    <property type="gene ID" value="Jr06_11420"/>
</dbReference>